<keyword evidence="5" id="KW-0520">NAD</keyword>
<reference evidence="9 10" key="1">
    <citation type="submission" date="2017-03" db="EMBL/GenBank/DDBJ databases">
        <title>WGS assembly of Porphyra umbilicalis.</title>
        <authorList>
            <person name="Brawley S.H."/>
            <person name="Blouin N.A."/>
            <person name="Ficko-Blean E."/>
            <person name="Wheeler G.L."/>
            <person name="Lohr M."/>
            <person name="Goodson H.V."/>
            <person name="Jenkins J.W."/>
            <person name="Blaby-Haas C.E."/>
            <person name="Helliwell K.E."/>
            <person name="Chan C."/>
            <person name="Marriage T."/>
            <person name="Bhattacharya D."/>
            <person name="Klein A.S."/>
            <person name="Badis Y."/>
            <person name="Brodie J."/>
            <person name="Cao Y."/>
            <person name="Collen J."/>
            <person name="Dittami S.M."/>
            <person name="Gachon C.M."/>
            <person name="Green B.R."/>
            <person name="Karpowicz S."/>
            <person name="Kim J.W."/>
            <person name="Kudahl U."/>
            <person name="Lin S."/>
            <person name="Michel G."/>
            <person name="Mittag M."/>
            <person name="Olson B.J."/>
            <person name="Pangilinan J."/>
            <person name="Peng Y."/>
            <person name="Qiu H."/>
            <person name="Shu S."/>
            <person name="Singer J.T."/>
            <person name="Smith A.G."/>
            <person name="Sprecher B.N."/>
            <person name="Wagner V."/>
            <person name="Wang W."/>
            <person name="Wang Z.-Y."/>
            <person name="Yan J."/>
            <person name="Yarish C."/>
            <person name="Zoeuner-Riek S."/>
            <person name="Zhuang Y."/>
            <person name="Zou Y."/>
            <person name="Lindquist E.A."/>
            <person name="Grimwood J."/>
            <person name="Barry K."/>
            <person name="Rokhsar D.S."/>
            <person name="Schmutz J."/>
            <person name="Stiller J.W."/>
            <person name="Grossman A.R."/>
            <person name="Prochnik S.E."/>
        </authorList>
    </citation>
    <scope>NUCLEOTIDE SEQUENCE [LARGE SCALE GENOMIC DNA]</scope>
    <source>
        <strain evidence="9">4086291</strain>
    </source>
</reference>
<name>A0A1X6PDS8_PORUM</name>
<dbReference type="InterPro" id="IPR045024">
    <property type="entry name" value="NDH-2"/>
</dbReference>
<feature type="compositionally biased region" description="Low complexity" evidence="6">
    <location>
        <begin position="69"/>
        <end position="81"/>
    </location>
</feature>
<proteinExistence type="inferred from homology"/>
<keyword evidence="3" id="KW-0274">FAD</keyword>
<dbReference type="SUPFAM" id="SSF51905">
    <property type="entry name" value="FAD/NAD(P)-binding domain"/>
    <property type="match status" value="1"/>
</dbReference>
<dbReference type="EMBL" id="KV918804">
    <property type="protein sequence ID" value="OSX78783.1"/>
    <property type="molecule type" value="Genomic_DNA"/>
</dbReference>
<dbReference type="Pfam" id="PF22366">
    <property type="entry name" value="NDH2_C"/>
    <property type="match status" value="1"/>
</dbReference>
<dbReference type="PANTHER" id="PTHR43706:SF38">
    <property type="entry name" value="FAD_NAD(P)-BINDING DOMAIN-CONTAINING PROTEIN"/>
    <property type="match status" value="1"/>
</dbReference>
<evidence type="ECO:0000313" key="10">
    <source>
        <dbReference type="Proteomes" id="UP000218209"/>
    </source>
</evidence>
<evidence type="ECO:0000256" key="1">
    <source>
        <dbReference type="ARBA" id="ARBA00005272"/>
    </source>
</evidence>
<dbReference type="Pfam" id="PF07992">
    <property type="entry name" value="Pyr_redox_2"/>
    <property type="match status" value="1"/>
</dbReference>
<evidence type="ECO:0000259" key="8">
    <source>
        <dbReference type="Pfam" id="PF22366"/>
    </source>
</evidence>
<evidence type="ECO:0000256" key="6">
    <source>
        <dbReference type="SAM" id="MobiDB-lite"/>
    </source>
</evidence>
<keyword evidence="10" id="KW-1185">Reference proteome</keyword>
<evidence type="ECO:0000256" key="4">
    <source>
        <dbReference type="ARBA" id="ARBA00023002"/>
    </source>
</evidence>
<organism evidence="9 10">
    <name type="scientific">Porphyra umbilicalis</name>
    <name type="common">Purple laver</name>
    <name type="synonym">Red alga</name>
    <dbReference type="NCBI Taxonomy" id="2786"/>
    <lineage>
        <taxon>Eukaryota</taxon>
        <taxon>Rhodophyta</taxon>
        <taxon>Bangiophyceae</taxon>
        <taxon>Bangiales</taxon>
        <taxon>Bangiaceae</taxon>
        <taxon>Porphyra</taxon>
    </lineage>
</organism>
<dbReference type="PANTHER" id="PTHR43706">
    <property type="entry name" value="NADH DEHYDROGENASE"/>
    <property type="match status" value="1"/>
</dbReference>
<keyword evidence="4" id="KW-0560">Oxidoreductase</keyword>
<feature type="domain" description="FAD/NAD(P)-binding" evidence="7">
    <location>
        <begin position="168"/>
        <end position="495"/>
    </location>
</feature>
<dbReference type="InterPro" id="IPR054585">
    <property type="entry name" value="NDH2-like_C"/>
</dbReference>
<dbReference type="OrthoDB" id="3244603at2759"/>
<comment type="similarity">
    <text evidence="1">Belongs to the NADH dehydrogenase family.</text>
</comment>
<dbReference type="GO" id="GO:0005739">
    <property type="term" value="C:mitochondrion"/>
    <property type="evidence" value="ECO:0007669"/>
    <property type="project" value="UniProtKB-ARBA"/>
</dbReference>
<dbReference type="InterPro" id="IPR036188">
    <property type="entry name" value="FAD/NAD-bd_sf"/>
</dbReference>
<feature type="region of interest" description="Disordered" evidence="6">
    <location>
        <begin position="69"/>
        <end position="117"/>
    </location>
</feature>
<dbReference type="Proteomes" id="UP000218209">
    <property type="component" value="Unassembled WGS sequence"/>
</dbReference>
<evidence type="ECO:0000313" key="9">
    <source>
        <dbReference type="EMBL" id="OSX78783.1"/>
    </source>
</evidence>
<sequence>MPSPSAGFVAPGVGPSAVASAFTAPRVSRTCPSDTSAAAARRYGVTTPLRRSRLAPSVWVAMAGKVDTSTETTSGESLLESDATEEVLARQSPEAPATVPEADPAVRNPPKPAEPSFVPTPVDYVVPRRETFAGLVWDRITDSLTDARMHYGRLLLPKQKDKSVAKPRIIVLGSGWGAHALIKVLDCDLYDVTVISPRNAFAFTPMLAAASVGTVEFRSLLEPVRVANELVDYVQASATSVDLERQTVSCVSDLGRVEGEVPVTFELPYSYLIVAVGATTNTFGVPGVREHAFFLKSVVDARKIRAAIVNRFERANLPTTSEEEKDRLLHTVVIGGGPTGVEYCAELNDFLTSDLRRKYPRLVPRVRVTLLQSGDAILTAFDDTLQGAAMENFESSNVEVVLNARVVDIGPTMITLKDGTEVDYGMAIWAAGNGTTPLVKSLITTIPDQAGARGRLRIDDWLRVKGTTNVFALGDAACNDDDPMPATAQVAAQQAAYAARLLNRDYCLSCEIPEASSPRKGLSKLINGSDEDDEKTRVAKPFQFLSLGLLAYIGRDRALAQVELGKKKIFLSGAATRLLYDSVYATKQVSFRNRVLVLVDWAKTKVFGRDLSQF</sequence>
<dbReference type="InterPro" id="IPR023753">
    <property type="entry name" value="FAD/NAD-binding_dom"/>
</dbReference>
<evidence type="ECO:0000256" key="2">
    <source>
        <dbReference type="ARBA" id="ARBA00022630"/>
    </source>
</evidence>
<dbReference type="AlphaFoldDB" id="A0A1X6PDS8"/>
<dbReference type="Gene3D" id="3.50.50.100">
    <property type="match status" value="1"/>
</dbReference>
<evidence type="ECO:0000259" key="7">
    <source>
        <dbReference type="Pfam" id="PF07992"/>
    </source>
</evidence>
<accession>A0A1X6PDS8</accession>
<feature type="domain" description="External alternative NADH-ubiquinone oxidoreductase-like C-terminal" evidence="8">
    <location>
        <begin position="548"/>
        <end position="610"/>
    </location>
</feature>
<protein>
    <submittedName>
        <fullName evidence="9">Uncharacterized protein</fullName>
    </submittedName>
</protein>
<keyword evidence="2" id="KW-0285">Flavoprotein</keyword>
<evidence type="ECO:0000256" key="3">
    <source>
        <dbReference type="ARBA" id="ARBA00022827"/>
    </source>
</evidence>
<evidence type="ECO:0000256" key="5">
    <source>
        <dbReference type="ARBA" id="ARBA00023027"/>
    </source>
</evidence>
<dbReference type="GO" id="GO:0003954">
    <property type="term" value="F:NADH dehydrogenase activity"/>
    <property type="evidence" value="ECO:0007669"/>
    <property type="project" value="InterPro"/>
</dbReference>
<gene>
    <name evidence="9" type="ORF">BU14_0098s0009</name>
</gene>